<evidence type="ECO:0000313" key="3">
    <source>
        <dbReference type="Proteomes" id="UP000373149"/>
    </source>
</evidence>
<dbReference type="Gene3D" id="1.25.40.10">
    <property type="entry name" value="Tetratricopeptide repeat domain"/>
    <property type="match status" value="4"/>
</dbReference>
<dbReference type="InterPro" id="IPR024983">
    <property type="entry name" value="CHAT_dom"/>
</dbReference>
<dbReference type="SUPFAM" id="SSF48452">
    <property type="entry name" value="TPR-like"/>
    <property type="match status" value="3"/>
</dbReference>
<dbReference type="RefSeq" id="WP_152858720.1">
    <property type="nucleotide sequence ID" value="NZ_VMNX01000004.1"/>
</dbReference>
<dbReference type="EMBL" id="VMNX01000004">
    <property type="protein sequence ID" value="MPY47575.1"/>
    <property type="molecule type" value="Genomic_DNA"/>
</dbReference>
<dbReference type="PANTHER" id="PTHR19959:SF119">
    <property type="entry name" value="FUNGAL LIPASE-LIKE DOMAIN-CONTAINING PROTEIN"/>
    <property type="match status" value="1"/>
</dbReference>
<accession>A0A5N8WMW7</accession>
<dbReference type="Proteomes" id="UP000373149">
    <property type="component" value="Unassembled WGS sequence"/>
</dbReference>
<dbReference type="Pfam" id="PF13374">
    <property type="entry name" value="TPR_10"/>
    <property type="match status" value="2"/>
</dbReference>
<evidence type="ECO:0000313" key="2">
    <source>
        <dbReference type="EMBL" id="MPY47575.1"/>
    </source>
</evidence>
<keyword evidence="3" id="KW-1185">Reference proteome</keyword>
<protein>
    <submittedName>
        <fullName evidence="2">CHAT domain-containing protein</fullName>
    </submittedName>
</protein>
<gene>
    <name evidence="2" type="ORF">FPZ41_02760</name>
</gene>
<evidence type="ECO:0000259" key="1">
    <source>
        <dbReference type="Pfam" id="PF12770"/>
    </source>
</evidence>
<dbReference type="InterPro" id="IPR011990">
    <property type="entry name" value="TPR-like_helical_dom_sf"/>
</dbReference>
<organism evidence="2 3">
    <name type="scientific">Streptomyces acidicola</name>
    <dbReference type="NCBI Taxonomy" id="2596892"/>
    <lineage>
        <taxon>Bacteria</taxon>
        <taxon>Bacillati</taxon>
        <taxon>Actinomycetota</taxon>
        <taxon>Actinomycetes</taxon>
        <taxon>Kitasatosporales</taxon>
        <taxon>Streptomycetaceae</taxon>
        <taxon>Streptomyces</taxon>
    </lineage>
</organism>
<comment type="caution">
    <text evidence="2">The sequence shown here is derived from an EMBL/GenBank/DDBJ whole genome shotgun (WGS) entry which is preliminary data.</text>
</comment>
<dbReference type="PANTHER" id="PTHR19959">
    <property type="entry name" value="KINESIN LIGHT CHAIN"/>
    <property type="match status" value="1"/>
</dbReference>
<proteinExistence type="predicted"/>
<sequence>MAHPQGDRATAQQMVEEAVASFEKWQGLGDPDALRTSLRLWSVLVEALPPASPFRPVCLTELGRALRGWFQLTGDHAALDQAVEVSATAVRETEAFGDKFLDEQLSNLALAHWERFRTSHRLPDLEAGIAAGRRSIAATPPGHERRPLRRNNLSQMLMHRHERTGAPAHLREALDVTREAVADTPPGHPSGALTRFHLGELLRETYRETHAITLLDESIDMARSAVALSQPGAPLRAVAWGGLAKGLWLRVQSVEEESAVVSADLDDLIESARHAMEQGDPNDPERADHLLRLAGGLRRRGELTDDQANLDEAVACYESFLAEYPQHDRHNSTHEDLAICLMLRHHRTNDARDLRTAVDLLCLAARGLPDSSPALARMLLAQGMALYTLYDEHIAEARDLDEAADVVRRGISLSAEGSDAISLLRSALSEILRCRFEDRTDAADLEAAVAAALRAERDTPASAPYRPLVVNAVGGVLRVRAQHTGAGADFTAAVDFARESARGTGLGRRDRAIALNNLGSALQARYEHGGALDDLHAAIDTKRAATRSGGLSATQRAMHLSGLGNSLRTRFEHTGDAADLTASIDVCAEAVRTVRAGDPHQDRYLANLSLALGTSYRRHGQRDDLDKAVETARLAVEATPRRSHRRPMNLCNLAIVIRAHFSESQNHDDLEAAIRAIREAIDEASDDHPDQAKFLSNLSGMLHQRYQHTGQDSDLDEAVRVGRVSVARCPADHESRARCLVILGDVLHDARRVTETIDAFREAAQLPTGQLSVRLRAARSWGEVASADERWEEAQRGYEYAIELLPQAAWHGLEREDREHFLSMANGLASDAAAVAIERGDLARAVELLEQGRGVLLAQAFDARTDLDELRALDDDLARAVDGVRRRLDSVGAAGAGGEVRDVSAGQAAVESQRRREAAAEWDRLLERARTLVPDFLRPRPFARLREAARNGPVVIVNIARYRCDALLVTADAEESPLLVRLERISRPVVNGRARELITTLRGPETTAPQERNNILRSILAWLWNDITAPVLTKLDLPAQPAEGQEPRLWWCPTGALTLLPLHAAGLYAAPDDEPDTPSPTPNSNLLDRAICSYAPTLRALLEADSRPTSVTTELLGVAVPSAPGMTELRHAVSEIGSLREEFPTMTAVLGPEATRDTVLQQLLSHSWLHFAGHGSQYSLVGAALHCTDHVISLREVTALRLTTAELAFLSACETASGVARLADEFAHLAGGLHIAGFRHVIATQWSISDLRAPQVARDFYRALQATPRTTDETLHAASALRQAVRRLRDARPEAPTLWAPYLHTGP</sequence>
<dbReference type="Pfam" id="PF12770">
    <property type="entry name" value="CHAT"/>
    <property type="match status" value="1"/>
</dbReference>
<reference evidence="2 3" key="1">
    <citation type="submission" date="2019-09" db="EMBL/GenBank/DDBJ databases">
        <authorList>
            <person name="Duangmal K."/>
            <person name="Teo W.F.A."/>
            <person name="Lipun K."/>
        </authorList>
    </citation>
    <scope>NUCLEOTIDE SEQUENCE [LARGE SCALE GENOMIC DNA]</scope>
    <source>
        <strain evidence="2 3">K1PN6</strain>
    </source>
</reference>
<dbReference type="InterPro" id="IPR019734">
    <property type="entry name" value="TPR_rpt"/>
</dbReference>
<dbReference type="SMART" id="SM00028">
    <property type="entry name" value="TPR"/>
    <property type="match status" value="5"/>
</dbReference>
<name>A0A5N8WMW7_9ACTN</name>
<feature type="domain" description="CHAT" evidence="1">
    <location>
        <begin position="1019"/>
        <end position="1306"/>
    </location>
</feature>